<evidence type="ECO:0000256" key="1">
    <source>
        <dbReference type="PIRSR" id="PIRSR613078-1"/>
    </source>
</evidence>
<evidence type="ECO:0000313" key="5">
    <source>
        <dbReference type="Proteomes" id="UP001211065"/>
    </source>
</evidence>
<sequence length="280" mass="32064">HGETEANANKILQGSGIDQPLSEKGKKQAFALKNRLKNIEFDLIITSDSKRARETAIIATENHNKQNLTFLEFHDLREISWGDWDGKSESEIGIQLGNILKRWNLGYFDEACPNGESPFDVEVRSVNKLLDILKREEKNILIVVHGRLLRIMLASILNQNLLTMSYFTHHNTTVNIIDCIISKNKPFKKLNSSNISTYTEKNNISTFNKELDNLDDNLEISSRTSGDNNHNEVDQIDFSTNCEKTKIKFEENIEFIPIILDDYSHLNFDPELKPAVLMTK</sequence>
<evidence type="ECO:0000256" key="3">
    <source>
        <dbReference type="SAM" id="MobiDB-lite"/>
    </source>
</evidence>
<dbReference type="Pfam" id="PF00300">
    <property type="entry name" value="His_Phos_1"/>
    <property type="match status" value="1"/>
</dbReference>
<dbReference type="InterPro" id="IPR029033">
    <property type="entry name" value="His_PPase_superfam"/>
</dbReference>
<dbReference type="GO" id="GO:0016791">
    <property type="term" value="F:phosphatase activity"/>
    <property type="evidence" value="ECO:0007669"/>
    <property type="project" value="TreeGrafter"/>
</dbReference>
<dbReference type="SUPFAM" id="SSF53254">
    <property type="entry name" value="Phosphoglycerate mutase-like"/>
    <property type="match status" value="1"/>
</dbReference>
<reference evidence="4" key="1">
    <citation type="submission" date="2020-05" db="EMBL/GenBank/DDBJ databases">
        <title>Phylogenomic resolution of chytrid fungi.</title>
        <authorList>
            <person name="Stajich J.E."/>
            <person name="Amses K."/>
            <person name="Simmons R."/>
            <person name="Seto K."/>
            <person name="Myers J."/>
            <person name="Bonds A."/>
            <person name="Quandt C.A."/>
            <person name="Barry K."/>
            <person name="Liu P."/>
            <person name="Grigoriev I."/>
            <person name="Longcore J.E."/>
            <person name="James T.Y."/>
        </authorList>
    </citation>
    <scope>NUCLEOTIDE SEQUENCE</scope>
    <source>
        <strain evidence="4">JEL0476</strain>
    </source>
</reference>
<dbReference type="PANTHER" id="PTHR48100">
    <property type="entry name" value="BROAD-SPECIFICITY PHOSPHATASE YOR283W-RELATED"/>
    <property type="match status" value="1"/>
</dbReference>
<feature type="binding site" evidence="2">
    <location>
        <position position="51"/>
    </location>
    <ligand>
        <name>substrate</name>
    </ligand>
</feature>
<accession>A0AAD5TSW0</accession>
<dbReference type="PANTHER" id="PTHR48100:SF10">
    <property type="entry name" value="2-CARBOXY-D-ARABINITOL-1-PHOSPHATASE-RELATED"/>
    <property type="match status" value="1"/>
</dbReference>
<feature type="compositionally biased region" description="Polar residues" evidence="3">
    <location>
        <begin position="1"/>
        <end position="12"/>
    </location>
</feature>
<proteinExistence type="predicted"/>
<dbReference type="Gene3D" id="3.40.50.1240">
    <property type="entry name" value="Phosphoglycerate mutase-like"/>
    <property type="match status" value="1"/>
</dbReference>
<dbReference type="Proteomes" id="UP001211065">
    <property type="component" value="Unassembled WGS sequence"/>
</dbReference>
<feature type="active site" description="Proton donor/acceptor" evidence="1">
    <location>
        <position position="78"/>
    </location>
</feature>
<gene>
    <name evidence="4" type="ORF">HK099_002684</name>
</gene>
<evidence type="ECO:0008006" key="6">
    <source>
        <dbReference type="Google" id="ProtNLM"/>
    </source>
</evidence>
<feature type="active site" description="Tele-phosphohistidine intermediate" evidence="1">
    <location>
        <position position="1"/>
    </location>
</feature>
<dbReference type="EMBL" id="JADGJW010001905">
    <property type="protein sequence ID" value="KAJ3200438.1"/>
    <property type="molecule type" value="Genomic_DNA"/>
</dbReference>
<feature type="non-terminal residue" evidence="4">
    <location>
        <position position="280"/>
    </location>
</feature>
<keyword evidence="5" id="KW-1185">Reference proteome</keyword>
<dbReference type="AlphaFoldDB" id="A0AAD5TSW0"/>
<evidence type="ECO:0000256" key="2">
    <source>
        <dbReference type="PIRSR" id="PIRSR613078-2"/>
    </source>
</evidence>
<dbReference type="CDD" id="cd07067">
    <property type="entry name" value="HP_PGM_like"/>
    <property type="match status" value="1"/>
</dbReference>
<feature type="region of interest" description="Disordered" evidence="3">
    <location>
        <begin position="1"/>
        <end position="21"/>
    </location>
</feature>
<protein>
    <recommendedName>
        <fullName evidence="6">Phosphoglycerate mutase</fullName>
    </recommendedName>
</protein>
<evidence type="ECO:0000313" key="4">
    <source>
        <dbReference type="EMBL" id="KAJ3200438.1"/>
    </source>
</evidence>
<dbReference type="SMART" id="SM00855">
    <property type="entry name" value="PGAM"/>
    <property type="match status" value="1"/>
</dbReference>
<organism evidence="4 5">
    <name type="scientific">Clydaea vesicula</name>
    <dbReference type="NCBI Taxonomy" id="447962"/>
    <lineage>
        <taxon>Eukaryota</taxon>
        <taxon>Fungi</taxon>
        <taxon>Fungi incertae sedis</taxon>
        <taxon>Chytridiomycota</taxon>
        <taxon>Chytridiomycota incertae sedis</taxon>
        <taxon>Chytridiomycetes</taxon>
        <taxon>Lobulomycetales</taxon>
        <taxon>Lobulomycetaceae</taxon>
        <taxon>Clydaea</taxon>
    </lineage>
</organism>
<comment type="caution">
    <text evidence="4">The sequence shown here is derived from an EMBL/GenBank/DDBJ whole genome shotgun (WGS) entry which is preliminary data.</text>
</comment>
<dbReference type="InterPro" id="IPR013078">
    <property type="entry name" value="His_Pase_superF_clade-1"/>
</dbReference>
<name>A0AAD5TSW0_9FUNG</name>
<dbReference type="InterPro" id="IPR050275">
    <property type="entry name" value="PGM_Phosphatase"/>
</dbReference>